<dbReference type="Proteomes" id="UP000318478">
    <property type="component" value="Unassembled WGS sequence"/>
</dbReference>
<feature type="signal peptide" evidence="8">
    <location>
        <begin position="1"/>
        <end position="27"/>
    </location>
</feature>
<dbReference type="EC" id="3.2.1.78" evidence="3"/>
<dbReference type="GO" id="GO:0016985">
    <property type="term" value="F:mannan endo-1,4-beta-mannosidase activity"/>
    <property type="evidence" value="ECO:0007669"/>
    <property type="project" value="TreeGrafter"/>
</dbReference>
<keyword evidence="7" id="KW-0326">Glycosidase</keyword>
<accession>A0A5C5YLA8</accession>
<reference evidence="10 11" key="1">
    <citation type="submission" date="2019-02" db="EMBL/GenBank/DDBJ databases">
        <title>Deep-cultivation of Planctomycetes and their phenomic and genomic characterization uncovers novel biology.</title>
        <authorList>
            <person name="Wiegand S."/>
            <person name="Jogler M."/>
            <person name="Boedeker C."/>
            <person name="Pinto D."/>
            <person name="Vollmers J."/>
            <person name="Rivas-Marin E."/>
            <person name="Kohn T."/>
            <person name="Peeters S.H."/>
            <person name="Heuer A."/>
            <person name="Rast P."/>
            <person name="Oberbeckmann S."/>
            <person name="Bunk B."/>
            <person name="Jeske O."/>
            <person name="Meyerdierks A."/>
            <person name="Storesund J.E."/>
            <person name="Kallscheuer N."/>
            <person name="Luecker S."/>
            <person name="Lage O.M."/>
            <person name="Pohl T."/>
            <person name="Merkel B.J."/>
            <person name="Hornburger P."/>
            <person name="Mueller R.-W."/>
            <person name="Bruemmer F."/>
            <person name="Labrenz M."/>
            <person name="Spormann A.M."/>
            <person name="Op Den Camp H."/>
            <person name="Overmann J."/>
            <person name="Amann R."/>
            <person name="Jetten M.S.M."/>
            <person name="Mascher T."/>
            <person name="Medema M.H."/>
            <person name="Devos D.P."/>
            <person name="Kaster A.-K."/>
            <person name="Ovreas L."/>
            <person name="Rohde M."/>
            <person name="Galperin M.Y."/>
            <person name="Jogler C."/>
        </authorList>
    </citation>
    <scope>NUCLEOTIDE SEQUENCE [LARGE SCALE GENOMIC DNA]</scope>
    <source>
        <strain evidence="10 11">Pla123a</strain>
    </source>
</reference>
<dbReference type="GO" id="GO:0000272">
    <property type="term" value="P:polysaccharide catabolic process"/>
    <property type="evidence" value="ECO:0007669"/>
    <property type="project" value="InterPro"/>
</dbReference>
<dbReference type="InterPro" id="IPR017853">
    <property type="entry name" value="GH"/>
</dbReference>
<comment type="caution">
    <text evidence="10">The sequence shown here is derived from an EMBL/GenBank/DDBJ whole genome shotgun (WGS) entry which is preliminary data.</text>
</comment>
<gene>
    <name evidence="10" type="ORF">Pla123a_31560</name>
</gene>
<evidence type="ECO:0000256" key="5">
    <source>
        <dbReference type="ARBA" id="ARBA00022729"/>
    </source>
</evidence>
<evidence type="ECO:0000256" key="4">
    <source>
        <dbReference type="ARBA" id="ARBA00022525"/>
    </source>
</evidence>
<evidence type="ECO:0000256" key="6">
    <source>
        <dbReference type="ARBA" id="ARBA00022801"/>
    </source>
</evidence>
<dbReference type="Pfam" id="PF26410">
    <property type="entry name" value="GH5_mannosidase"/>
    <property type="match status" value="1"/>
</dbReference>
<sequence length="615" mass="68385" precursor="true">MRIKVQRELLLALSACLLALGDSRAVAFEHFVTRQQHRLYDGDSPYRFVSWNVPNLHCVEDSLNFLGGSPWRWPDEFEVRDALRSVSQMGGRAARSYVISVRRDQGDMGDHVHVLGPGRFNEQAFQALDLVIKVAEEEGVRLIIPLVDNWHWWGGVKQYEAFRGRPEGAFWSDPQLVEDFKQTVRHVVQRRNTLTGERYSDSQAILAWETGNELDATAEWTRKVAAYIKQLDPNHLVIDGCSLHGPPLQSIDDPGIDIVTTHHYPNVGNNNAASVVEAAHQVAGRKAYLVGEFGFLPVDEARRVLDAVIESEAVGALYWSLRFHRREGGFYWHDEPSGQGVFKAFHWPGFTSGDGYREREVFQMVRGAAYRIRGEQPPTLPVPVPPKLLPCPRPLTLSWQGSAGASGYDVYRGLSAAGPWERIAERVSDARYPYQPLLADEEAEVGTQAYYRVVARNAAGDSTPSNVLGPIEVASRLLVDEFSEPRPERALQGAHEQTSARARQALEDFHRLLLQPGASVTYHVAGNIANVMVWAFSSAPNDELTVELSADGVHFTAAEVALKQADRGASDYAYLVPQLVEAAVSAPGWKYVRVSVAAGGSETELSRVEVRYLPE</sequence>
<name>A0A5C5YLA8_9BACT</name>
<dbReference type="SUPFAM" id="SSF49265">
    <property type="entry name" value="Fibronectin type III"/>
    <property type="match status" value="1"/>
</dbReference>
<dbReference type="RefSeq" id="WP_146588581.1">
    <property type="nucleotide sequence ID" value="NZ_SJPO01000007.1"/>
</dbReference>
<evidence type="ECO:0000313" key="10">
    <source>
        <dbReference type="EMBL" id="TWT75646.1"/>
    </source>
</evidence>
<dbReference type="Gene3D" id="3.20.20.80">
    <property type="entry name" value="Glycosidases"/>
    <property type="match status" value="1"/>
</dbReference>
<dbReference type="AlphaFoldDB" id="A0A5C5YLA8"/>
<dbReference type="InterPro" id="IPR036116">
    <property type="entry name" value="FN3_sf"/>
</dbReference>
<dbReference type="OrthoDB" id="9801493at2"/>
<keyword evidence="6" id="KW-0378">Hydrolase</keyword>
<dbReference type="InterPro" id="IPR045053">
    <property type="entry name" value="MAN-like"/>
</dbReference>
<feature type="domain" description="Glycoside hydrolase family 5" evidence="9">
    <location>
        <begin position="115"/>
        <end position="277"/>
    </location>
</feature>
<proteinExistence type="predicted"/>
<feature type="chain" id="PRO_5023065894" description="mannan endo-1,4-beta-mannosidase" evidence="8">
    <location>
        <begin position="28"/>
        <end position="615"/>
    </location>
</feature>
<keyword evidence="5 8" id="KW-0732">Signal</keyword>
<evidence type="ECO:0000256" key="8">
    <source>
        <dbReference type="SAM" id="SignalP"/>
    </source>
</evidence>
<dbReference type="InterPro" id="IPR001547">
    <property type="entry name" value="Glyco_hydro_5"/>
</dbReference>
<evidence type="ECO:0000256" key="2">
    <source>
        <dbReference type="ARBA" id="ARBA00004613"/>
    </source>
</evidence>
<comment type="subcellular location">
    <subcellularLocation>
        <location evidence="2">Secreted</location>
    </subcellularLocation>
</comment>
<dbReference type="SUPFAM" id="SSF51445">
    <property type="entry name" value="(Trans)glycosidases"/>
    <property type="match status" value="1"/>
</dbReference>
<keyword evidence="11" id="KW-1185">Reference proteome</keyword>
<protein>
    <recommendedName>
        <fullName evidence="3">mannan endo-1,4-beta-mannosidase</fullName>
        <ecNumber evidence="3">3.2.1.78</ecNumber>
    </recommendedName>
</protein>
<keyword evidence="4" id="KW-0964">Secreted</keyword>
<evidence type="ECO:0000256" key="3">
    <source>
        <dbReference type="ARBA" id="ARBA00012706"/>
    </source>
</evidence>
<dbReference type="PANTHER" id="PTHR31451:SF39">
    <property type="entry name" value="MANNAN ENDO-1,4-BETA-MANNOSIDASE 1"/>
    <property type="match status" value="1"/>
</dbReference>
<dbReference type="EMBL" id="SJPO01000007">
    <property type="protein sequence ID" value="TWT75646.1"/>
    <property type="molecule type" value="Genomic_DNA"/>
</dbReference>
<evidence type="ECO:0000313" key="11">
    <source>
        <dbReference type="Proteomes" id="UP000318478"/>
    </source>
</evidence>
<dbReference type="PANTHER" id="PTHR31451">
    <property type="match status" value="1"/>
</dbReference>
<evidence type="ECO:0000256" key="1">
    <source>
        <dbReference type="ARBA" id="ARBA00001678"/>
    </source>
</evidence>
<dbReference type="GO" id="GO:0005576">
    <property type="term" value="C:extracellular region"/>
    <property type="evidence" value="ECO:0007669"/>
    <property type="project" value="UniProtKB-SubCell"/>
</dbReference>
<dbReference type="Gene3D" id="2.60.40.10">
    <property type="entry name" value="Immunoglobulins"/>
    <property type="match status" value="1"/>
</dbReference>
<evidence type="ECO:0000259" key="9">
    <source>
        <dbReference type="Pfam" id="PF26410"/>
    </source>
</evidence>
<organism evidence="10 11">
    <name type="scientific">Posidoniimonas polymericola</name>
    <dbReference type="NCBI Taxonomy" id="2528002"/>
    <lineage>
        <taxon>Bacteria</taxon>
        <taxon>Pseudomonadati</taxon>
        <taxon>Planctomycetota</taxon>
        <taxon>Planctomycetia</taxon>
        <taxon>Pirellulales</taxon>
        <taxon>Lacipirellulaceae</taxon>
        <taxon>Posidoniimonas</taxon>
    </lineage>
</organism>
<evidence type="ECO:0000256" key="7">
    <source>
        <dbReference type="ARBA" id="ARBA00023295"/>
    </source>
</evidence>
<comment type="catalytic activity">
    <reaction evidence="1">
        <text>Random hydrolysis of (1-&gt;4)-beta-D-mannosidic linkages in mannans, galactomannans and glucomannans.</text>
        <dbReference type="EC" id="3.2.1.78"/>
    </reaction>
</comment>
<dbReference type="InterPro" id="IPR013783">
    <property type="entry name" value="Ig-like_fold"/>
</dbReference>